<dbReference type="RefSeq" id="XP_033386696.1">
    <property type="nucleotide sequence ID" value="XM_033527705.1"/>
</dbReference>
<proteinExistence type="predicted"/>
<gene>
    <name evidence="1" type="ORF">BU24DRAFT_421346</name>
</gene>
<dbReference type="OrthoDB" id="1022638at2759"/>
<keyword evidence="2" id="KW-1185">Reference proteome</keyword>
<evidence type="ECO:0000313" key="1">
    <source>
        <dbReference type="EMBL" id="KAF2018357.1"/>
    </source>
</evidence>
<reference evidence="1" key="1">
    <citation type="journal article" date="2020" name="Stud. Mycol.">
        <title>101 Dothideomycetes genomes: a test case for predicting lifestyles and emergence of pathogens.</title>
        <authorList>
            <person name="Haridas S."/>
            <person name="Albert R."/>
            <person name="Binder M."/>
            <person name="Bloem J."/>
            <person name="Labutti K."/>
            <person name="Salamov A."/>
            <person name="Andreopoulos B."/>
            <person name="Baker S."/>
            <person name="Barry K."/>
            <person name="Bills G."/>
            <person name="Bluhm B."/>
            <person name="Cannon C."/>
            <person name="Castanera R."/>
            <person name="Culley D."/>
            <person name="Daum C."/>
            <person name="Ezra D."/>
            <person name="Gonzalez J."/>
            <person name="Henrissat B."/>
            <person name="Kuo A."/>
            <person name="Liang C."/>
            <person name="Lipzen A."/>
            <person name="Lutzoni F."/>
            <person name="Magnuson J."/>
            <person name="Mondo S."/>
            <person name="Nolan M."/>
            <person name="Ohm R."/>
            <person name="Pangilinan J."/>
            <person name="Park H.-J."/>
            <person name="Ramirez L."/>
            <person name="Alfaro M."/>
            <person name="Sun H."/>
            <person name="Tritt A."/>
            <person name="Yoshinaga Y."/>
            <person name="Zwiers L.-H."/>
            <person name="Turgeon B."/>
            <person name="Goodwin S."/>
            <person name="Spatafora J."/>
            <person name="Crous P."/>
            <person name="Grigoriev I."/>
        </authorList>
    </citation>
    <scope>NUCLEOTIDE SEQUENCE</scope>
    <source>
        <strain evidence="1">CBS 175.79</strain>
    </source>
</reference>
<evidence type="ECO:0000313" key="2">
    <source>
        <dbReference type="Proteomes" id="UP000799778"/>
    </source>
</evidence>
<sequence length="117" mass="13850">MSPEEINKEYIDLCKLYSLCEKLDDRIAREAIVIRMHKMAPRATPPFECVNVIYQGTMSDSPMRKLLVDILLRAGVDDDLNACRDSVKEEFMQDFTCVRQMHFRMRKRKEYREREGA</sequence>
<dbReference type="Proteomes" id="UP000799778">
    <property type="component" value="Unassembled WGS sequence"/>
</dbReference>
<accession>A0A6A5XZW8</accession>
<organism evidence="1 2">
    <name type="scientific">Aaosphaeria arxii CBS 175.79</name>
    <dbReference type="NCBI Taxonomy" id="1450172"/>
    <lineage>
        <taxon>Eukaryota</taxon>
        <taxon>Fungi</taxon>
        <taxon>Dikarya</taxon>
        <taxon>Ascomycota</taxon>
        <taxon>Pezizomycotina</taxon>
        <taxon>Dothideomycetes</taxon>
        <taxon>Pleosporomycetidae</taxon>
        <taxon>Pleosporales</taxon>
        <taxon>Pleosporales incertae sedis</taxon>
        <taxon>Aaosphaeria</taxon>
    </lineage>
</organism>
<name>A0A6A5XZW8_9PLEO</name>
<dbReference type="AlphaFoldDB" id="A0A6A5XZW8"/>
<dbReference type="EMBL" id="ML978068">
    <property type="protein sequence ID" value="KAF2018357.1"/>
    <property type="molecule type" value="Genomic_DNA"/>
</dbReference>
<dbReference type="GeneID" id="54285102"/>
<protein>
    <submittedName>
        <fullName evidence="1">Uncharacterized protein</fullName>
    </submittedName>
</protein>